<comment type="function">
    <text evidence="6 7">Involved in O antigen modification. Involved in the translocation of bactoprenol-linked glucose across the cytoplasmic membrane.</text>
</comment>
<comment type="subcellular location">
    <subcellularLocation>
        <location evidence="1">Membrane</location>
        <topology evidence="1">Multi-pass membrane protein</topology>
    </subcellularLocation>
</comment>
<name>A0AAX1L0M1_KLEPN</name>
<evidence type="ECO:0000313" key="10">
    <source>
        <dbReference type="EMBL" id="QQZ73211.1"/>
    </source>
</evidence>
<feature type="domain" description="GtrA/DPMS transmembrane" evidence="9">
    <location>
        <begin position="7"/>
        <end position="115"/>
    </location>
</feature>
<evidence type="ECO:0000256" key="4">
    <source>
        <dbReference type="ARBA" id="ARBA00022989"/>
    </source>
</evidence>
<dbReference type="PIRSF" id="PIRSF006298">
    <property type="entry name" value="GtrA_prd"/>
    <property type="match status" value="1"/>
</dbReference>
<evidence type="ECO:0000256" key="5">
    <source>
        <dbReference type="ARBA" id="ARBA00023136"/>
    </source>
</evidence>
<evidence type="ECO:0000256" key="1">
    <source>
        <dbReference type="ARBA" id="ARBA00004141"/>
    </source>
</evidence>
<organism evidence="10 11">
    <name type="scientific">Klebsiella pneumoniae</name>
    <dbReference type="NCBI Taxonomy" id="573"/>
    <lineage>
        <taxon>Bacteria</taxon>
        <taxon>Pseudomonadati</taxon>
        <taxon>Pseudomonadota</taxon>
        <taxon>Gammaproteobacteria</taxon>
        <taxon>Enterobacterales</taxon>
        <taxon>Enterobacteriaceae</taxon>
        <taxon>Klebsiella/Raoultella group</taxon>
        <taxon>Klebsiella</taxon>
        <taxon>Klebsiella pneumoniae complex</taxon>
    </lineage>
</organism>
<dbReference type="InterPro" id="IPR051401">
    <property type="entry name" value="GtrA_CellWall_Glycosyl"/>
</dbReference>
<dbReference type="Pfam" id="PF04138">
    <property type="entry name" value="GtrA_DPMS_TM"/>
    <property type="match status" value="1"/>
</dbReference>
<evidence type="ECO:0000259" key="9">
    <source>
        <dbReference type="Pfam" id="PF04138"/>
    </source>
</evidence>
<sequence length="119" mass="13281">MLTLFTRYFSVGILNTLIHWAVFYLLIILGTTQAIANLLAFCVAVTFSFFVNAAWTFKARATSLRYLLYVVFMGAVAMLTGMTADSLQIPPLATLVIFSAISLVCGFLYSKFVVFRELK</sequence>
<gene>
    <name evidence="10" type="ORF">JMZ77_08530</name>
</gene>
<keyword evidence="5 8" id="KW-0472">Membrane</keyword>
<dbReference type="InterPro" id="IPR007267">
    <property type="entry name" value="GtrA_DPMS_TM"/>
</dbReference>
<accession>A0AAX1L0M1</accession>
<evidence type="ECO:0000256" key="6">
    <source>
        <dbReference type="ARBA" id="ARBA00025595"/>
    </source>
</evidence>
<dbReference type="PANTHER" id="PTHR38459">
    <property type="entry name" value="PROPHAGE BACTOPRENOL-LINKED GLUCOSE TRANSLOCASE HOMOLOG"/>
    <property type="match status" value="1"/>
</dbReference>
<keyword evidence="3 8" id="KW-0812">Transmembrane</keyword>
<protein>
    <recommendedName>
        <fullName evidence="7">Bactoprenol-linked glucose translocase</fullName>
    </recommendedName>
</protein>
<proteinExistence type="inferred from homology"/>
<feature type="transmembrane region" description="Helical" evidence="8">
    <location>
        <begin position="66"/>
        <end position="83"/>
    </location>
</feature>
<dbReference type="EMBL" id="CP068602">
    <property type="protein sequence ID" value="QQZ73211.1"/>
    <property type="molecule type" value="Genomic_DNA"/>
</dbReference>
<dbReference type="GO" id="GO:0000271">
    <property type="term" value="P:polysaccharide biosynthetic process"/>
    <property type="evidence" value="ECO:0007669"/>
    <property type="project" value="InterPro"/>
</dbReference>
<dbReference type="RefSeq" id="WP_004200379.1">
    <property type="nucleotide sequence ID" value="NZ_AP023337.1"/>
</dbReference>
<feature type="transmembrane region" description="Helical" evidence="8">
    <location>
        <begin position="7"/>
        <end position="29"/>
    </location>
</feature>
<dbReference type="GO" id="GO:0005886">
    <property type="term" value="C:plasma membrane"/>
    <property type="evidence" value="ECO:0007669"/>
    <property type="project" value="TreeGrafter"/>
</dbReference>
<feature type="transmembrane region" description="Helical" evidence="8">
    <location>
        <begin position="89"/>
        <end position="109"/>
    </location>
</feature>
<evidence type="ECO:0000256" key="8">
    <source>
        <dbReference type="SAM" id="Phobius"/>
    </source>
</evidence>
<dbReference type="PANTHER" id="PTHR38459:SF1">
    <property type="entry name" value="PROPHAGE BACTOPRENOL-LINKED GLUCOSE TRANSLOCASE HOMOLOG"/>
    <property type="match status" value="1"/>
</dbReference>
<dbReference type="Proteomes" id="UP000595568">
    <property type="component" value="Chromosome"/>
</dbReference>
<dbReference type="InterPro" id="IPR016480">
    <property type="entry name" value="Glc_translocase_bactprenl-link"/>
</dbReference>
<reference evidence="10 11" key="1">
    <citation type="submission" date="2021-01" db="EMBL/GenBank/DDBJ databases">
        <title>Genome sequencing of apramycin resistant K. pneumoniae.</title>
        <authorList>
            <person name="Chen L."/>
            <person name="Kreiswirth B."/>
        </authorList>
    </citation>
    <scope>NUCLEOTIDE SEQUENCE [LARGE SCALE GENOMIC DNA]</scope>
    <source>
        <strain evidence="10 11">59493</strain>
    </source>
</reference>
<comment type="similarity">
    <text evidence="7">Belongs to the gtrA family.</text>
</comment>
<keyword evidence="4 8" id="KW-1133">Transmembrane helix</keyword>
<evidence type="ECO:0000313" key="11">
    <source>
        <dbReference type="Proteomes" id="UP000595568"/>
    </source>
</evidence>
<keyword evidence="2 7" id="KW-0813">Transport</keyword>
<dbReference type="AlphaFoldDB" id="A0AAX1L0M1"/>
<feature type="transmembrane region" description="Helical" evidence="8">
    <location>
        <begin position="35"/>
        <end position="54"/>
    </location>
</feature>
<evidence type="ECO:0000256" key="2">
    <source>
        <dbReference type="ARBA" id="ARBA00022448"/>
    </source>
</evidence>
<evidence type="ECO:0000256" key="7">
    <source>
        <dbReference type="PIRNR" id="PIRNR006298"/>
    </source>
</evidence>
<evidence type="ECO:0000256" key="3">
    <source>
        <dbReference type="ARBA" id="ARBA00022692"/>
    </source>
</evidence>